<dbReference type="SUPFAM" id="SSF53448">
    <property type="entry name" value="Nucleotide-diphospho-sugar transferases"/>
    <property type="match status" value="1"/>
</dbReference>
<dbReference type="AlphaFoldDB" id="A0A9W6J5P4"/>
<sequence length="449" mass="49516">MREDVSNNPGRHSRYETKWYHRQPSFWFRKDRPRPEGHRLAPEVVRFDAEPGVTPSEKPPVRIFLGTEPLQARAERIFLWSVKQHRDPARVYEIYLMKDLKGYDRHGWKTGFTNFRYAIPGLAGNHGRAIYNDVDQIYLADPAEMFDMDMKGAGALAINPGEDSVMLIDCDVMAKHWPIAEVGLPGMKKKRFRNAATELKLWGELPGVWNARDDEFNAAQSKCFHFTTLQTQPWRPFPDQIRYSDHPDGEVWFALERSADRARFTGFTREKPSPSFAAALARLGNGSPAATDAAADAAEIAKLASATGAKTVLDYSAPAPGGAARAWSGLAVTARDVSKPPFAEPVAGSFDGVVAIDSLSGVPEEDVAWALDELFAAAGRFVYVSVVSDASRMMEGAAPLPAEWWKMQLELAANRTPGRRWKLLVAGESASGDEKAHAFGGGAEQARAA</sequence>
<dbReference type="Gene3D" id="3.90.550.10">
    <property type="entry name" value="Spore Coat Polysaccharide Biosynthesis Protein SpsA, Chain A"/>
    <property type="match status" value="1"/>
</dbReference>
<protein>
    <recommendedName>
        <fullName evidence="3">Class I SAM-dependent methyltransferase</fullName>
    </recommendedName>
</protein>
<reference evidence="1" key="1">
    <citation type="journal article" date="2014" name="Int. J. Syst. Evol. Microbiol.">
        <title>Complete genome sequence of Corynebacterium casei LMG S-19264T (=DSM 44701T), isolated from a smear-ripened cheese.</title>
        <authorList>
            <consortium name="US DOE Joint Genome Institute (JGI-PGF)"/>
            <person name="Walter F."/>
            <person name="Albersmeier A."/>
            <person name="Kalinowski J."/>
            <person name="Ruckert C."/>
        </authorList>
    </citation>
    <scope>NUCLEOTIDE SEQUENCE</scope>
    <source>
        <strain evidence="1">VKM B-2347</strain>
    </source>
</reference>
<reference evidence="1" key="2">
    <citation type="submission" date="2023-01" db="EMBL/GenBank/DDBJ databases">
        <authorList>
            <person name="Sun Q."/>
            <person name="Evtushenko L."/>
        </authorList>
    </citation>
    <scope>NUCLEOTIDE SEQUENCE</scope>
    <source>
        <strain evidence="1">VKM B-2347</strain>
    </source>
</reference>
<accession>A0A9W6J5P4</accession>
<organism evidence="1 2">
    <name type="scientific">Hansschlegelia plantiphila</name>
    <dbReference type="NCBI Taxonomy" id="374655"/>
    <lineage>
        <taxon>Bacteria</taxon>
        <taxon>Pseudomonadati</taxon>
        <taxon>Pseudomonadota</taxon>
        <taxon>Alphaproteobacteria</taxon>
        <taxon>Hyphomicrobiales</taxon>
        <taxon>Methylopilaceae</taxon>
        <taxon>Hansschlegelia</taxon>
    </lineage>
</organism>
<comment type="caution">
    <text evidence="1">The sequence shown here is derived from an EMBL/GenBank/DDBJ whole genome shotgun (WGS) entry which is preliminary data.</text>
</comment>
<evidence type="ECO:0000313" key="1">
    <source>
        <dbReference type="EMBL" id="GLK69844.1"/>
    </source>
</evidence>
<dbReference type="EMBL" id="BSFI01000023">
    <property type="protein sequence ID" value="GLK69844.1"/>
    <property type="molecule type" value="Genomic_DNA"/>
</dbReference>
<evidence type="ECO:0000313" key="2">
    <source>
        <dbReference type="Proteomes" id="UP001143372"/>
    </source>
</evidence>
<name>A0A9W6J5P4_9HYPH</name>
<dbReference type="Proteomes" id="UP001143372">
    <property type="component" value="Unassembled WGS sequence"/>
</dbReference>
<dbReference type="InterPro" id="IPR029044">
    <property type="entry name" value="Nucleotide-diphossugar_trans"/>
</dbReference>
<proteinExistence type="predicted"/>
<keyword evidence="2" id="KW-1185">Reference proteome</keyword>
<gene>
    <name evidence="1" type="ORF">GCM10008179_34820</name>
</gene>
<evidence type="ECO:0008006" key="3">
    <source>
        <dbReference type="Google" id="ProtNLM"/>
    </source>
</evidence>